<name>A0A7G3UGV8_STRT9</name>
<keyword evidence="2" id="KW-1185">Reference proteome</keyword>
<evidence type="ECO:0008006" key="3">
    <source>
        <dbReference type="Google" id="ProtNLM"/>
    </source>
</evidence>
<protein>
    <recommendedName>
        <fullName evidence="3">DUF2867 domain-containing protein</fullName>
    </recommendedName>
</protein>
<reference evidence="1 2" key="1">
    <citation type="journal article" date="2012" name="J. Bacteriol.">
        <title>Draft genome of Streptomyces tsukubaensis NRRL 18488, the producer of the clinically important immunosuppressant tacrolimus (FK506).</title>
        <authorList>
            <person name="Barreiro C."/>
            <person name="Prieto C."/>
            <person name="Sola-Landa A."/>
            <person name="Solera E."/>
            <person name="Martinez-Castro M."/>
            <person name="Perez-Redondo R."/>
            <person name="Garcia-Estrada C."/>
            <person name="Aparicio J.F."/>
            <person name="Fernandez-Martinez L.T."/>
            <person name="Santos-Aberturas J."/>
            <person name="Salehi-Najafabadi Z."/>
            <person name="Rodriguez-Garcia A."/>
            <person name="Tauch A."/>
            <person name="Martin J.F."/>
        </authorList>
    </citation>
    <scope>NUCLEOTIDE SEQUENCE [LARGE SCALE GENOMIC DNA]</scope>
    <source>
        <strain evidence="2">DSM 42081 / NBRC 108919 / NRRL 18488 / 9993</strain>
    </source>
</reference>
<dbReference type="EMBL" id="CP029159">
    <property type="protein sequence ID" value="QKM68645.1"/>
    <property type="molecule type" value="Genomic_DNA"/>
</dbReference>
<gene>
    <name evidence="1" type="ORF">STSU_017155</name>
</gene>
<evidence type="ECO:0000313" key="1">
    <source>
        <dbReference type="EMBL" id="QKM68645.1"/>
    </source>
</evidence>
<accession>A0A7G3UGV8</accession>
<dbReference type="AlphaFoldDB" id="A0A7G3UGV8"/>
<sequence length="160" mass="17627">MGVVTSAVGVHQVPEPVWDLGGLPVPDYADHFALTTDATAGPERWARAMFGDEPDLAARFIWRGLLGLRLSRGVSADTVAGWRIAARGEDWIRLEAASWFLDGVLVVRAPEGEISLSTFLHYRRRPGRAIWPPLSAVHRRLAPGLLRTAEVRIRRSSQGV</sequence>
<evidence type="ECO:0000313" key="2">
    <source>
        <dbReference type="Proteomes" id="UP000005940"/>
    </source>
</evidence>
<dbReference type="Proteomes" id="UP000005940">
    <property type="component" value="Chromosome"/>
</dbReference>
<organism evidence="1 2">
    <name type="scientific">Streptomyces tsukubensis (strain DSM 42081 / NBRC 108919 / NRRL 18488 / 9993)</name>
    <dbReference type="NCBI Taxonomy" id="1114943"/>
    <lineage>
        <taxon>Bacteria</taxon>
        <taxon>Bacillati</taxon>
        <taxon>Actinomycetota</taxon>
        <taxon>Actinomycetes</taxon>
        <taxon>Kitasatosporales</taxon>
        <taxon>Streptomycetaceae</taxon>
        <taxon>Streptomyces</taxon>
    </lineage>
</organism>
<proteinExistence type="predicted"/>